<dbReference type="Gene3D" id="1.10.30.50">
    <property type="match status" value="1"/>
</dbReference>
<evidence type="ECO:0000313" key="2">
    <source>
        <dbReference type="EMBL" id="GBG79765.1"/>
    </source>
</evidence>
<name>A0A388LBR5_CHABU</name>
<sequence length="186" mass="21185">MAGGATTWSAEADDAIPRGRRRERFFDPKERDVCWRKADVVPGRHPERWRKDAAGNIVCRRFNACHGCLCYEYDHIIPFSKGGPSTADNCQILQTRVNRRKSNREDLASDEMRQNSCEIKFTDRELDIIEMAVYGNVIRPGLQCRCRSVAESLSISLFSKPGRTDDVACELPSYGEEREKGTTSFM</sequence>
<comment type="caution">
    <text evidence="2">The sequence shown here is derived from an EMBL/GenBank/DDBJ whole genome shotgun (WGS) entry which is preliminary data.</text>
</comment>
<dbReference type="GO" id="GO:0004519">
    <property type="term" value="F:endonuclease activity"/>
    <property type="evidence" value="ECO:0007669"/>
    <property type="project" value="InterPro"/>
</dbReference>
<dbReference type="Pfam" id="PF01844">
    <property type="entry name" value="HNH"/>
    <property type="match status" value="1"/>
</dbReference>
<protein>
    <recommendedName>
        <fullName evidence="1">HNH nuclease domain-containing protein</fullName>
    </recommendedName>
</protein>
<evidence type="ECO:0000259" key="1">
    <source>
        <dbReference type="SMART" id="SM00507"/>
    </source>
</evidence>
<dbReference type="CDD" id="cd00085">
    <property type="entry name" value="HNHc"/>
    <property type="match status" value="1"/>
</dbReference>
<dbReference type="EMBL" id="BFEA01000327">
    <property type="protein sequence ID" value="GBG79765.1"/>
    <property type="molecule type" value="Genomic_DNA"/>
</dbReference>
<dbReference type="OMA" id="LAREECW"/>
<dbReference type="InterPro" id="IPR003615">
    <property type="entry name" value="HNH_nuc"/>
</dbReference>
<dbReference type="GO" id="GO:0008270">
    <property type="term" value="F:zinc ion binding"/>
    <property type="evidence" value="ECO:0007669"/>
    <property type="project" value="InterPro"/>
</dbReference>
<dbReference type="Proteomes" id="UP000265515">
    <property type="component" value="Unassembled WGS sequence"/>
</dbReference>
<dbReference type="OrthoDB" id="1883054at2759"/>
<reference evidence="2 3" key="1">
    <citation type="journal article" date="2018" name="Cell">
        <title>The Chara Genome: Secondary Complexity and Implications for Plant Terrestrialization.</title>
        <authorList>
            <person name="Nishiyama T."/>
            <person name="Sakayama H."/>
            <person name="Vries J.D."/>
            <person name="Buschmann H."/>
            <person name="Saint-Marcoux D."/>
            <person name="Ullrich K.K."/>
            <person name="Haas F.B."/>
            <person name="Vanderstraeten L."/>
            <person name="Becker D."/>
            <person name="Lang D."/>
            <person name="Vosolsobe S."/>
            <person name="Rombauts S."/>
            <person name="Wilhelmsson P.K.I."/>
            <person name="Janitza P."/>
            <person name="Kern R."/>
            <person name="Heyl A."/>
            <person name="Rumpler F."/>
            <person name="Villalobos L.I.A.C."/>
            <person name="Clay J.M."/>
            <person name="Skokan R."/>
            <person name="Toyoda A."/>
            <person name="Suzuki Y."/>
            <person name="Kagoshima H."/>
            <person name="Schijlen E."/>
            <person name="Tajeshwar N."/>
            <person name="Catarino B."/>
            <person name="Hetherington A.J."/>
            <person name="Saltykova A."/>
            <person name="Bonnot C."/>
            <person name="Breuninger H."/>
            <person name="Symeonidi A."/>
            <person name="Radhakrishnan G.V."/>
            <person name="Van Nieuwerburgh F."/>
            <person name="Deforce D."/>
            <person name="Chang C."/>
            <person name="Karol K.G."/>
            <person name="Hedrich R."/>
            <person name="Ulvskov P."/>
            <person name="Glockner G."/>
            <person name="Delwiche C.F."/>
            <person name="Petrasek J."/>
            <person name="Van de Peer Y."/>
            <person name="Friml J."/>
            <person name="Beilby M."/>
            <person name="Dolan L."/>
            <person name="Kohara Y."/>
            <person name="Sugano S."/>
            <person name="Fujiyama A."/>
            <person name="Delaux P.-M."/>
            <person name="Quint M."/>
            <person name="TheiBen G."/>
            <person name="Hagemann M."/>
            <person name="Harholt J."/>
            <person name="Dunand C."/>
            <person name="Zachgo S."/>
            <person name="Langdale J."/>
            <person name="Maumus F."/>
            <person name="Straeten D.V.D."/>
            <person name="Gould S.B."/>
            <person name="Rensing S.A."/>
        </authorList>
    </citation>
    <scope>NUCLEOTIDE SEQUENCE [LARGE SCALE GENOMIC DNA]</scope>
    <source>
        <strain evidence="2 3">S276</strain>
    </source>
</reference>
<proteinExistence type="predicted"/>
<dbReference type="PANTHER" id="PTHR33427:SF1">
    <property type="entry name" value="F6A14.21 PROTEIN"/>
    <property type="match status" value="1"/>
</dbReference>
<dbReference type="SMART" id="SM00507">
    <property type="entry name" value="HNHc"/>
    <property type="match status" value="1"/>
</dbReference>
<keyword evidence="3" id="KW-1185">Reference proteome</keyword>
<dbReference type="AlphaFoldDB" id="A0A388LBR5"/>
<evidence type="ECO:0000313" key="3">
    <source>
        <dbReference type="Proteomes" id="UP000265515"/>
    </source>
</evidence>
<accession>A0A388LBR5</accession>
<dbReference type="PANTHER" id="PTHR33427">
    <property type="entry name" value="HNH ENDONUCLEASE"/>
    <property type="match status" value="1"/>
</dbReference>
<dbReference type="InterPro" id="IPR002711">
    <property type="entry name" value="HNH"/>
</dbReference>
<feature type="domain" description="HNH nuclease" evidence="1">
    <location>
        <begin position="53"/>
        <end position="99"/>
    </location>
</feature>
<dbReference type="Gramene" id="GBG79765">
    <property type="protein sequence ID" value="GBG79765"/>
    <property type="gene ID" value="CBR_g30029"/>
</dbReference>
<organism evidence="2 3">
    <name type="scientific">Chara braunii</name>
    <name type="common">Braun's stonewort</name>
    <dbReference type="NCBI Taxonomy" id="69332"/>
    <lineage>
        <taxon>Eukaryota</taxon>
        <taxon>Viridiplantae</taxon>
        <taxon>Streptophyta</taxon>
        <taxon>Charophyceae</taxon>
        <taxon>Charales</taxon>
        <taxon>Characeae</taxon>
        <taxon>Chara</taxon>
    </lineage>
</organism>
<gene>
    <name evidence="2" type="ORF">CBR_g30029</name>
</gene>
<dbReference type="GO" id="GO:0003676">
    <property type="term" value="F:nucleic acid binding"/>
    <property type="evidence" value="ECO:0007669"/>
    <property type="project" value="InterPro"/>
</dbReference>